<dbReference type="InterPro" id="IPR011152">
    <property type="entry name" value="Pesterase_MJ0912"/>
</dbReference>
<dbReference type="GO" id="GO:0016791">
    <property type="term" value="F:phosphatase activity"/>
    <property type="evidence" value="ECO:0007669"/>
    <property type="project" value="TreeGrafter"/>
</dbReference>
<dbReference type="HOGENOM" id="CLU_074761_0_1_5"/>
<dbReference type="PANTHER" id="PTHR42850:SF2">
    <property type="entry name" value="BLL5683 PROTEIN"/>
    <property type="match status" value="1"/>
</dbReference>
<dbReference type="Pfam" id="PF12850">
    <property type="entry name" value="Metallophos_2"/>
    <property type="match status" value="1"/>
</dbReference>
<dbReference type="PANTHER" id="PTHR42850">
    <property type="entry name" value="METALLOPHOSPHOESTERASE"/>
    <property type="match status" value="1"/>
</dbReference>
<keyword evidence="4" id="KW-1185">Reference proteome</keyword>
<dbReference type="InterPro" id="IPR024654">
    <property type="entry name" value="Calcineurin-like_PHP_lpxH"/>
</dbReference>
<dbReference type="SUPFAM" id="SSF56300">
    <property type="entry name" value="Metallo-dependent phosphatases"/>
    <property type="match status" value="1"/>
</dbReference>
<dbReference type="PIRSF" id="PIRSF000883">
    <property type="entry name" value="Pesterase_MJ0912"/>
    <property type="match status" value="1"/>
</dbReference>
<evidence type="ECO:0000313" key="4">
    <source>
        <dbReference type="Proteomes" id="UP000006230"/>
    </source>
</evidence>
<dbReference type="STRING" id="314265.R2601_19442"/>
<evidence type="ECO:0000313" key="3">
    <source>
        <dbReference type="EMBL" id="EAU44193.1"/>
    </source>
</evidence>
<dbReference type="InterPro" id="IPR050126">
    <property type="entry name" value="Ap4A_hydrolase"/>
</dbReference>
<accession>Q0FJ00</accession>
<comment type="caution">
    <text evidence="3">The sequence shown here is derived from an EMBL/GenBank/DDBJ whole genome shotgun (WGS) entry which is preliminary data.</text>
</comment>
<dbReference type="OrthoDB" id="9813918at2"/>
<proteinExistence type="inferred from homology"/>
<dbReference type="RefSeq" id="WP_007798359.1">
    <property type="nucleotide sequence ID" value="NZ_DS022276.1"/>
</dbReference>
<reference evidence="3 4" key="1">
    <citation type="journal article" date="2010" name="J. Bacteriol.">
        <title>Genome sequences of Pelagibaca bermudensis HTCC2601T and Maritimibacter alkaliphilus HTCC2654T, the type strains of two marine Roseobacter genera.</title>
        <authorList>
            <person name="Thrash J.C."/>
            <person name="Cho J.C."/>
            <person name="Ferriera S."/>
            <person name="Johnson J."/>
            <person name="Vergin K.L."/>
            <person name="Giovannoni S.J."/>
        </authorList>
    </citation>
    <scope>NUCLEOTIDE SEQUENCE [LARGE SCALE GENOMIC DNA]</scope>
    <source>
        <strain evidence="4">DSM 26914 / JCM 13377 / KCTC 12554 / HTCC2601</strain>
    </source>
</reference>
<protein>
    <submittedName>
        <fullName evidence="3">Putative Metallo-phosphoesterase</fullName>
    </submittedName>
</protein>
<dbReference type="Gene3D" id="3.60.21.10">
    <property type="match status" value="1"/>
</dbReference>
<gene>
    <name evidence="3" type="ORF">R2601_19442</name>
</gene>
<dbReference type="AlphaFoldDB" id="Q0FJ00"/>
<evidence type="ECO:0000256" key="1">
    <source>
        <dbReference type="ARBA" id="ARBA00008950"/>
    </source>
</evidence>
<dbReference type="Proteomes" id="UP000006230">
    <property type="component" value="Unassembled WGS sequence"/>
</dbReference>
<sequence>MTLPNRFAAIADIHGNADALRAVLADIDRLGISTVINLGDVFSGPLAASETWEILHQRAFPTVRGNHDRHLIEHLPHELMASDRVARDELPERAMGWLRSLPMVLELGNAFLCHATPGSDQVYWLDEVSPEGIVHPAPQATVAARLGGVTRPLILCAHTHLPRAVRLNGQLIVNPGSVGCPGYDDIHPVPHVVETGTPDACYAVLTREGESWQVSHRHVPYDSRRMAALARARGRDEWARALETGWLSA</sequence>
<dbReference type="GO" id="GO:0005737">
    <property type="term" value="C:cytoplasm"/>
    <property type="evidence" value="ECO:0007669"/>
    <property type="project" value="TreeGrafter"/>
</dbReference>
<name>Q0FJ00_SALBH</name>
<feature type="domain" description="Calcineurin-like phosphoesterase" evidence="2">
    <location>
        <begin position="7"/>
        <end position="181"/>
    </location>
</feature>
<dbReference type="eggNOG" id="COG0639">
    <property type="taxonomic scope" value="Bacteria"/>
</dbReference>
<comment type="similarity">
    <text evidence="1">Belongs to the metallophosphoesterase superfamily. YfcE family.</text>
</comment>
<organism evidence="3 4">
    <name type="scientific">Salipiger bermudensis (strain DSM 26914 / JCM 13377 / KCTC 12554 / HTCC2601)</name>
    <name type="common">Pelagibaca bermudensis</name>
    <dbReference type="NCBI Taxonomy" id="314265"/>
    <lineage>
        <taxon>Bacteria</taxon>
        <taxon>Pseudomonadati</taxon>
        <taxon>Pseudomonadota</taxon>
        <taxon>Alphaproteobacteria</taxon>
        <taxon>Rhodobacterales</taxon>
        <taxon>Roseobacteraceae</taxon>
        <taxon>Salipiger</taxon>
    </lineage>
</organism>
<dbReference type="EMBL" id="AATQ01000053">
    <property type="protein sequence ID" value="EAU44193.1"/>
    <property type="molecule type" value="Genomic_DNA"/>
</dbReference>
<dbReference type="InterPro" id="IPR029052">
    <property type="entry name" value="Metallo-depent_PP-like"/>
</dbReference>
<evidence type="ECO:0000259" key="2">
    <source>
        <dbReference type="Pfam" id="PF12850"/>
    </source>
</evidence>